<evidence type="ECO:0000313" key="1">
    <source>
        <dbReference type="Proteomes" id="UP000025227"/>
    </source>
</evidence>
<protein>
    <submittedName>
        <fullName evidence="2">Reverse transcriptase domain-containing protein</fullName>
    </submittedName>
</protein>
<reference evidence="2" key="1">
    <citation type="submission" date="2020-12" db="UniProtKB">
        <authorList>
            <consortium name="WormBaseParasite"/>
        </authorList>
    </citation>
    <scope>IDENTIFICATION</scope>
    <source>
        <strain evidence="2">MHco3</strain>
    </source>
</reference>
<dbReference type="Proteomes" id="UP000025227">
    <property type="component" value="Unplaced"/>
</dbReference>
<keyword evidence="1" id="KW-1185">Reference proteome</keyword>
<evidence type="ECO:0000313" key="2">
    <source>
        <dbReference type="WBParaSite" id="HCON_00114370-00001"/>
    </source>
</evidence>
<name>A0A7I4YL02_HAECO</name>
<dbReference type="WBParaSite" id="HCON_00114370-00001">
    <property type="protein sequence ID" value="HCON_00114370-00001"/>
    <property type="gene ID" value="HCON_00114370"/>
</dbReference>
<proteinExistence type="predicted"/>
<sequence length="113" mass="12417">MLECENACVNVGLSLNIAKTMFMRNELVPDAAFTHDGADISGCSIYVYPCREVNIMNDLDLELSIRKRAAWGAFKIIEGAATKAKTTQHPAPGSPFRYCGPSCFLRDLVMKEG</sequence>
<organism evidence="1 2">
    <name type="scientific">Haemonchus contortus</name>
    <name type="common">Barber pole worm</name>
    <dbReference type="NCBI Taxonomy" id="6289"/>
    <lineage>
        <taxon>Eukaryota</taxon>
        <taxon>Metazoa</taxon>
        <taxon>Ecdysozoa</taxon>
        <taxon>Nematoda</taxon>
        <taxon>Chromadorea</taxon>
        <taxon>Rhabditida</taxon>
        <taxon>Rhabditina</taxon>
        <taxon>Rhabditomorpha</taxon>
        <taxon>Strongyloidea</taxon>
        <taxon>Trichostrongylidae</taxon>
        <taxon>Haemonchus</taxon>
    </lineage>
</organism>
<dbReference type="AlphaFoldDB" id="A0A7I4YL02"/>
<accession>A0A7I4YL02</accession>